<evidence type="ECO:0000313" key="2">
    <source>
        <dbReference type="EMBL" id="EJW93330.1"/>
    </source>
</evidence>
<feature type="non-terminal residue" evidence="2">
    <location>
        <position position="102"/>
    </location>
</feature>
<dbReference type="EMBL" id="AMCI01007033">
    <property type="protein sequence ID" value="EJW93330.1"/>
    <property type="molecule type" value="Genomic_DNA"/>
</dbReference>
<dbReference type="Pfam" id="PF18885">
    <property type="entry name" value="DUF5648"/>
    <property type="match status" value="1"/>
</dbReference>
<protein>
    <recommendedName>
        <fullName evidence="1">DUF5648 domain-containing protein</fullName>
    </recommendedName>
</protein>
<accession>J9C0I2</accession>
<sequence length="102" mass="11366">MALRGVGWYSADSNNAVPIYRQYNPNAKAGAHNYTSDANENKQLGQIGWQLEGVGWYGLAVDVPTVNVAYEVEKLATDYRNLLLQQNTEMTMNSLLQKGNEL</sequence>
<dbReference type="AlphaFoldDB" id="J9C0I2"/>
<reference evidence="2" key="1">
    <citation type="journal article" date="2012" name="PLoS ONE">
        <title>Gene sets for utilization of primary and secondary nutrition supplies in the distal gut of endangered iberian lynx.</title>
        <authorList>
            <person name="Alcaide M."/>
            <person name="Messina E."/>
            <person name="Richter M."/>
            <person name="Bargiela R."/>
            <person name="Peplies J."/>
            <person name="Huws S.A."/>
            <person name="Newbold C.J."/>
            <person name="Golyshin P.N."/>
            <person name="Simon M.A."/>
            <person name="Lopez G."/>
            <person name="Yakimov M.M."/>
            <person name="Ferrer M."/>
        </authorList>
    </citation>
    <scope>NUCLEOTIDE SEQUENCE</scope>
</reference>
<evidence type="ECO:0000259" key="1">
    <source>
        <dbReference type="Pfam" id="PF18885"/>
    </source>
</evidence>
<organism evidence="2">
    <name type="scientific">gut metagenome</name>
    <dbReference type="NCBI Taxonomy" id="749906"/>
    <lineage>
        <taxon>unclassified sequences</taxon>
        <taxon>metagenomes</taxon>
        <taxon>organismal metagenomes</taxon>
    </lineage>
</organism>
<proteinExistence type="predicted"/>
<comment type="caution">
    <text evidence="2">The sequence shown here is derived from an EMBL/GenBank/DDBJ whole genome shotgun (WGS) entry which is preliminary data.</text>
</comment>
<gene>
    <name evidence="2" type="ORF">EVA_18562</name>
</gene>
<feature type="domain" description="DUF5648" evidence="1">
    <location>
        <begin position="5"/>
        <end position="59"/>
    </location>
</feature>
<name>J9C0I2_9ZZZZ</name>
<dbReference type="InterPro" id="IPR043708">
    <property type="entry name" value="DUF5648"/>
</dbReference>